<dbReference type="Gene3D" id="1.10.630.10">
    <property type="entry name" value="Cytochrome P450"/>
    <property type="match status" value="1"/>
</dbReference>
<organism evidence="9 10">
    <name type="scientific">Pyricularia oryzae</name>
    <name type="common">Rice blast fungus</name>
    <name type="synonym">Magnaporthe oryzae</name>
    <dbReference type="NCBI Taxonomy" id="318829"/>
    <lineage>
        <taxon>Eukaryota</taxon>
        <taxon>Fungi</taxon>
        <taxon>Dikarya</taxon>
        <taxon>Ascomycota</taxon>
        <taxon>Pezizomycotina</taxon>
        <taxon>Sordariomycetes</taxon>
        <taxon>Sordariomycetidae</taxon>
        <taxon>Magnaporthales</taxon>
        <taxon>Pyriculariaceae</taxon>
        <taxon>Pyricularia</taxon>
    </lineage>
</organism>
<dbReference type="GO" id="GO:0020037">
    <property type="term" value="F:heme binding"/>
    <property type="evidence" value="ECO:0007669"/>
    <property type="project" value="InterPro"/>
</dbReference>
<dbReference type="SUPFAM" id="SSF48264">
    <property type="entry name" value="Cytochrome P450"/>
    <property type="match status" value="1"/>
</dbReference>
<dbReference type="GO" id="GO:0016705">
    <property type="term" value="F:oxidoreductase activity, acting on paired donors, with incorporation or reduction of molecular oxygen"/>
    <property type="evidence" value="ECO:0007669"/>
    <property type="project" value="InterPro"/>
</dbReference>
<keyword evidence="7" id="KW-0503">Monooxygenase</keyword>
<dbReference type="PROSITE" id="PS00086">
    <property type="entry name" value="CYTOCHROME_P450"/>
    <property type="match status" value="1"/>
</dbReference>
<feature type="transmembrane region" description="Helical" evidence="8">
    <location>
        <begin position="12"/>
        <end position="32"/>
    </location>
</feature>
<dbReference type="PANTHER" id="PTHR24305">
    <property type="entry name" value="CYTOCHROME P450"/>
    <property type="match status" value="1"/>
</dbReference>
<dbReference type="InterPro" id="IPR050121">
    <property type="entry name" value="Cytochrome_P450_monoxygenase"/>
</dbReference>
<dbReference type="GO" id="GO:0005506">
    <property type="term" value="F:iron ion binding"/>
    <property type="evidence" value="ECO:0007669"/>
    <property type="project" value="InterPro"/>
</dbReference>
<dbReference type="PRINTS" id="PR00463">
    <property type="entry name" value="EP450I"/>
</dbReference>
<keyword evidence="8" id="KW-0472">Membrane</keyword>
<protein>
    <recommendedName>
        <fullName evidence="11">Isotrichodermin C-15 hydroxylase</fullName>
    </recommendedName>
</protein>
<evidence type="ECO:0000256" key="8">
    <source>
        <dbReference type="SAM" id="Phobius"/>
    </source>
</evidence>
<dbReference type="InterPro" id="IPR001128">
    <property type="entry name" value="Cyt_P450"/>
</dbReference>
<evidence type="ECO:0000256" key="3">
    <source>
        <dbReference type="ARBA" id="ARBA00022617"/>
    </source>
</evidence>
<evidence type="ECO:0000256" key="6">
    <source>
        <dbReference type="PIRSR" id="PIRSR602401-1"/>
    </source>
</evidence>
<dbReference type="InterPro" id="IPR036396">
    <property type="entry name" value="Cyt_P450_sf"/>
</dbReference>
<evidence type="ECO:0000313" key="9">
    <source>
        <dbReference type="EMBL" id="QBZ58124.1"/>
    </source>
</evidence>
<dbReference type="AlphaFoldDB" id="A0A4P7NCB7"/>
<dbReference type="EMBL" id="CP034206">
    <property type="protein sequence ID" value="QBZ58124.1"/>
    <property type="molecule type" value="Genomic_DNA"/>
</dbReference>
<feature type="binding site" description="axial binding residue" evidence="6">
    <location>
        <position position="433"/>
    </location>
    <ligand>
        <name>heme</name>
        <dbReference type="ChEBI" id="CHEBI:30413"/>
    </ligand>
    <ligandPart>
        <name>Fe</name>
        <dbReference type="ChEBI" id="CHEBI:18248"/>
    </ligandPart>
</feature>
<reference evidence="9 10" key="1">
    <citation type="journal article" date="2019" name="Mol. Biol. Evol.">
        <title>Blast fungal genomes show frequent chromosomal changes, gene gains and losses, and effector gene turnover.</title>
        <authorList>
            <person name="Gomez Luciano L.B."/>
            <person name="Jason Tsai I."/>
            <person name="Chuma I."/>
            <person name="Tosa Y."/>
            <person name="Chen Y.H."/>
            <person name="Li J.Y."/>
            <person name="Li M.Y."/>
            <person name="Jade Lu M.Y."/>
            <person name="Nakayashiki H."/>
            <person name="Li W.H."/>
        </authorList>
    </citation>
    <scope>NUCLEOTIDE SEQUENCE [LARGE SCALE GENOMIC DNA]</scope>
    <source>
        <strain evidence="9">MZ5-1-6</strain>
    </source>
</reference>
<keyword evidence="7" id="KW-0560">Oxidoreductase</keyword>
<dbReference type="PANTHER" id="PTHR24305:SF210">
    <property type="entry name" value="CYTOCHROME P450 MONOOXYGENASE ASQL-RELATED"/>
    <property type="match status" value="1"/>
</dbReference>
<dbReference type="Pfam" id="PF00067">
    <property type="entry name" value="p450"/>
    <property type="match status" value="1"/>
</dbReference>
<dbReference type="GO" id="GO:0004497">
    <property type="term" value="F:monooxygenase activity"/>
    <property type="evidence" value="ECO:0007669"/>
    <property type="project" value="UniProtKB-KW"/>
</dbReference>
<accession>A0A4P7NCB7</accession>
<comment type="cofactor">
    <cofactor evidence="1 6">
        <name>heme</name>
        <dbReference type="ChEBI" id="CHEBI:30413"/>
    </cofactor>
</comment>
<dbReference type="InterPro" id="IPR002401">
    <property type="entry name" value="Cyt_P450_E_grp-I"/>
</dbReference>
<evidence type="ECO:0000256" key="1">
    <source>
        <dbReference type="ARBA" id="ARBA00001971"/>
    </source>
</evidence>
<keyword evidence="8" id="KW-1133">Transmembrane helix</keyword>
<keyword evidence="4 6" id="KW-0479">Metal-binding</keyword>
<evidence type="ECO:0000256" key="2">
    <source>
        <dbReference type="ARBA" id="ARBA00010617"/>
    </source>
</evidence>
<evidence type="ECO:0000256" key="5">
    <source>
        <dbReference type="ARBA" id="ARBA00023004"/>
    </source>
</evidence>
<evidence type="ECO:0000313" key="10">
    <source>
        <dbReference type="Proteomes" id="UP000294847"/>
    </source>
</evidence>
<keyword evidence="5 6" id="KW-0408">Iron</keyword>
<name>A0A4P7NCB7_PYROR</name>
<evidence type="ECO:0008006" key="11">
    <source>
        <dbReference type="Google" id="ProtNLM"/>
    </source>
</evidence>
<sequence>MIIPTSWREALLYLGLGVVAIFACNAVYNVFFHPLRHFPGPKSHAMSRIPYTYHWVRGDLVRHITALHREHGDIVRLAPDELSFGDPQAWGDIMGGGSRDLQKWNGVFDIPNFLPTHVQNTTDKSRHRMLRKAMGPGFSDAALRAQEHIVASHVDQFVQKLRGRRGVVDLEVWYRFIVFDVIGDLAFGESFGCANGAEFHPYIRQICETAVMISYLMAINMYPILRNVVNFLIDGVARRGFDAQAQTLMPALERRIKLQEQRLDLVDPLIGKMNEWKWTINDLIPHAIMIVGAGSETTAGVLCGTTALLLEHPEAMARVTEEVRSAFSSDGEINLERVDSRLPYLRACIDEAMRLYPVPGCASLRITGDRDIICGVPMPPKTVVGLWPYAVYRDPKLWRNPDEFHPERWLGDPEYINDARKAFNPFHIGSRDCVGRGLAVMELRLIMARMIYNFDMHLMGAGMKEDSRSWVDRQKNFFIVWERVPLEVVLTPTKS</sequence>
<dbReference type="CDD" id="cd11058">
    <property type="entry name" value="CYP60B-like"/>
    <property type="match status" value="1"/>
</dbReference>
<proteinExistence type="inferred from homology"/>
<dbReference type="PRINTS" id="PR00385">
    <property type="entry name" value="P450"/>
</dbReference>
<keyword evidence="8" id="KW-0812">Transmembrane</keyword>
<evidence type="ECO:0000256" key="4">
    <source>
        <dbReference type="ARBA" id="ARBA00022723"/>
    </source>
</evidence>
<dbReference type="Proteomes" id="UP000294847">
    <property type="component" value="Chromosome 3"/>
</dbReference>
<comment type="similarity">
    <text evidence="2 7">Belongs to the cytochrome P450 family.</text>
</comment>
<evidence type="ECO:0000256" key="7">
    <source>
        <dbReference type="RuleBase" id="RU000461"/>
    </source>
</evidence>
<keyword evidence="3 6" id="KW-0349">Heme</keyword>
<gene>
    <name evidence="9" type="ORF">PoMZ_03065</name>
</gene>
<dbReference type="InterPro" id="IPR017972">
    <property type="entry name" value="Cyt_P450_CS"/>
</dbReference>